<dbReference type="Proteomes" id="UP000005239">
    <property type="component" value="Unassembled WGS sequence"/>
</dbReference>
<feature type="region of interest" description="Disordered" evidence="1">
    <location>
        <begin position="148"/>
        <end position="176"/>
    </location>
</feature>
<keyword evidence="3" id="KW-1185">Reference proteome</keyword>
<accession>A0A8R1YWV0</accession>
<organism evidence="2 3">
    <name type="scientific">Pristionchus pacificus</name>
    <name type="common">Parasitic nematode worm</name>
    <dbReference type="NCBI Taxonomy" id="54126"/>
    <lineage>
        <taxon>Eukaryota</taxon>
        <taxon>Metazoa</taxon>
        <taxon>Ecdysozoa</taxon>
        <taxon>Nematoda</taxon>
        <taxon>Chromadorea</taxon>
        <taxon>Rhabditida</taxon>
        <taxon>Rhabditina</taxon>
        <taxon>Diplogasteromorpha</taxon>
        <taxon>Diplogasteroidea</taxon>
        <taxon>Neodiplogasteridae</taxon>
        <taxon>Pristionchus</taxon>
    </lineage>
</organism>
<name>A0A8R1YWV0_PRIPA</name>
<feature type="compositionally biased region" description="Basic and acidic residues" evidence="1">
    <location>
        <begin position="155"/>
        <end position="164"/>
    </location>
</feature>
<proteinExistence type="predicted"/>
<evidence type="ECO:0000313" key="2">
    <source>
        <dbReference type="EnsemblMetazoa" id="PPA39942.1"/>
    </source>
</evidence>
<dbReference type="EnsemblMetazoa" id="PPA39942.1">
    <property type="protein sequence ID" value="PPA39942.1"/>
    <property type="gene ID" value="WBGene00278311"/>
</dbReference>
<feature type="compositionally biased region" description="Polar residues" evidence="1">
    <location>
        <begin position="166"/>
        <end position="176"/>
    </location>
</feature>
<sequence>MKRRQYHFSSSSSQKGYRIQNIYQCRFLGADQDGVSEGRSSFKIGSRASGLVFFPCHRRNGWRKNPAPLVPDRTVGGVARRLNPTVGRKRSLACAGVFFVLESSKLEIPSLSERYEHSEGPNILGGHTHHTATNPAWMGIPILLSQSRGIRRNRSPSERMKREPLATTNRNRNQKG</sequence>
<evidence type="ECO:0000256" key="1">
    <source>
        <dbReference type="SAM" id="MobiDB-lite"/>
    </source>
</evidence>
<gene>
    <name evidence="2" type="primary">WBGene00278311</name>
</gene>
<evidence type="ECO:0000313" key="3">
    <source>
        <dbReference type="Proteomes" id="UP000005239"/>
    </source>
</evidence>
<dbReference type="AlphaFoldDB" id="A0A8R1YWV0"/>
<protein>
    <submittedName>
        <fullName evidence="2">Uncharacterized protein</fullName>
    </submittedName>
</protein>
<reference evidence="3" key="1">
    <citation type="journal article" date="2008" name="Nat. Genet.">
        <title>The Pristionchus pacificus genome provides a unique perspective on nematode lifestyle and parasitism.</title>
        <authorList>
            <person name="Dieterich C."/>
            <person name="Clifton S.W."/>
            <person name="Schuster L.N."/>
            <person name="Chinwalla A."/>
            <person name="Delehaunty K."/>
            <person name="Dinkelacker I."/>
            <person name="Fulton L."/>
            <person name="Fulton R."/>
            <person name="Godfrey J."/>
            <person name="Minx P."/>
            <person name="Mitreva M."/>
            <person name="Roeseler W."/>
            <person name="Tian H."/>
            <person name="Witte H."/>
            <person name="Yang S.P."/>
            <person name="Wilson R.K."/>
            <person name="Sommer R.J."/>
        </authorList>
    </citation>
    <scope>NUCLEOTIDE SEQUENCE [LARGE SCALE GENOMIC DNA]</scope>
    <source>
        <strain evidence="3">PS312</strain>
    </source>
</reference>
<reference evidence="2" key="2">
    <citation type="submission" date="2022-06" db="UniProtKB">
        <authorList>
            <consortium name="EnsemblMetazoa"/>
        </authorList>
    </citation>
    <scope>IDENTIFICATION</scope>
    <source>
        <strain evidence="2">PS312</strain>
    </source>
</reference>